<dbReference type="OrthoDB" id="10262032at2759"/>
<dbReference type="GO" id="GO:0008781">
    <property type="term" value="F:N-acylneuraminate cytidylyltransferase activity"/>
    <property type="evidence" value="ECO:0007669"/>
    <property type="project" value="UniProtKB-EC"/>
</dbReference>
<dbReference type="InterPro" id="IPR029044">
    <property type="entry name" value="Nucleotide-diphossugar_trans"/>
</dbReference>
<gene>
    <name evidence="1" type="ORF">LSAA_13501</name>
</gene>
<evidence type="ECO:0000313" key="2">
    <source>
        <dbReference type="Proteomes" id="UP000675881"/>
    </source>
</evidence>
<dbReference type="EC" id="2.7.7.92" evidence="1"/>
<dbReference type="Gene3D" id="3.90.550.10">
    <property type="entry name" value="Spore Coat Polysaccharide Biosynthesis Protein SpsA, Chain A"/>
    <property type="match status" value="1"/>
</dbReference>
<sequence>MSCIRENKKPHVAAVILARGGSKGLLGDNNFDGIAVKPLLLGTLEPAIACGPKVQVFDRSDEHATDEAFSVAAMNEFLAIHKEVDIVGLIQCTSPFIEASLFVKACNLITSDQYDSVFAAIRKLKLSISTFQNESPPLIGISGCQSKPADKESQKLMKISLRFWDMDETTFGELTMVS</sequence>
<reference evidence="1" key="1">
    <citation type="submission" date="2021-02" db="EMBL/GenBank/DDBJ databases">
        <authorList>
            <person name="Bekaert M."/>
        </authorList>
    </citation>
    <scope>NUCLEOTIDE SEQUENCE</scope>
    <source>
        <strain evidence="1">IoA-00</strain>
    </source>
</reference>
<dbReference type="AlphaFoldDB" id="A0A7R8D2K0"/>
<dbReference type="EMBL" id="HG994586">
    <property type="protein sequence ID" value="CAF3003717.1"/>
    <property type="molecule type" value="Genomic_DNA"/>
</dbReference>
<dbReference type="Proteomes" id="UP000675881">
    <property type="component" value="Chromosome 7"/>
</dbReference>
<dbReference type="EC" id="2.7.7.43" evidence="1"/>
<protein>
    <submittedName>
        <fullName evidence="1">CMAS</fullName>
        <ecNumber evidence="1">2.7.7.43</ecNumber>
        <ecNumber evidence="1">2.7.7.92</ecNumber>
    </submittedName>
</protein>
<name>A0A7R8D2K0_LEPSM</name>
<keyword evidence="1" id="KW-0808">Transferase</keyword>
<dbReference type="PANTHER" id="PTHR21485:SF3">
    <property type="entry name" value="N-ACYLNEURAMINATE CYTIDYLYLTRANSFERASE"/>
    <property type="match status" value="1"/>
</dbReference>
<dbReference type="InterPro" id="IPR050793">
    <property type="entry name" value="CMP-NeuNAc_synthase"/>
</dbReference>
<accession>A0A7R8D2K0</accession>
<dbReference type="PANTHER" id="PTHR21485">
    <property type="entry name" value="HAD SUPERFAMILY MEMBERS CMAS AND KDSC"/>
    <property type="match status" value="1"/>
</dbReference>
<keyword evidence="1" id="KW-0548">Nucleotidyltransferase</keyword>
<keyword evidence="2" id="KW-1185">Reference proteome</keyword>
<organism evidence="1 2">
    <name type="scientific">Lepeophtheirus salmonis</name>
    <name type="common">Salmon louse</name>
    <name type="synonym">Caligus salmonis</name>
    <dbReference type="NCBI Taxonomy" id="72036"/>
    <lineage>
        <taxon>Eukaryota</taxon>
        <taxon>Metazoa</taxon>
        <taxon>Ecdysozoa</taxon>
        <taxon>Arthropoda</taxon>
        <taxon>Crustacea</taxon>
        <taxon>Multicrustacea</taxon>
        <taxon>Hexanauplia</taxon>
        <taxon>Copepoda</taxon>
        <taxon>Siphonostomatoida</taxon>
        <taxon>Caligidae</taxon>
        <taxon>Lepeophtheirus</taxon>
    </lineage>
</organism>
<evidence type="ECO:0000313" key="1">
    <source>
        <dbReference type="EMBL" id="CAF3003717.1"/>
    </source>
</evidence>
<dbReference type="SUPFAM" id="SSF53448">
    <property type="entry name" value="Nucleotide-diphospho-sugar transferases"/>
    <property type="match status" value="1"/>
</dbReference>
<proteinExistence type="predicted"/>